<evidence type="ECO:0000259" key="1">
    <source>
        <dbReference type="Pfam" id="PF00144"/>
    </source>
</evidence>
<dbReference type="InterPro" id="IPR050789">
    <property type="entry name" value="Diverse_Enzym_Activities"/>
</dbReference>
<dbReference type="PANTHER" id="PTHR43283:SF3">
    <property type="entry name" value="BETA-LACTAMASE FAMILY PROTEIN (AFU_ORTHOLOGUE AFUA_5G07500)"/>
    <property type="match status" value="1"/>
</dbReference>
<dbReference type="EMBL" id="JBDLBR010000006">
    <property type="protein sequence ID" value="MEN7538585.1"/>
    <property type="molecule type" value="Genomic_DNA"/>
</dbReference>
<keyword evidence="2" id="KW-0378">Hydrolase</keyword>
<keyword evidence="3" id="KW-1185">Reference proteome</keyword>
<comment type="caution">
    <text evidence="2">The sequence shown here is derived from an EMBL/GenBank/DDBJ whole genome shotgun (WGS) entry which is preliminary data.</text>
</comment>
<protein>
    <submittedName>
        <fullName evidence="2">Serine hydrolase</fullName>
    </submittedName>
</protein>
<dbReference type="Gene3D" id="3.40.710.10">
    <property type="entry name" value="DD-peptidase/beta-lactamase superfamily"/>
    <property type="match status" value="1"/>
</dbReference>
<reference evidence="2 3" key="1">
    <citation type="submission" date="2024-05" db="EMBL/GenBank/DDBJ databases">
        <authorList>
            <person name="Park S."/>
        </authorList>
    </citation>
    <scope>NUCLEOTIDE SEQUENCE [LARGE SCALE GENOMIC DNA]</scope>
    <source>
        <strain evidence="2 3">DGU5</strain>
    </source>
</reference>
<dbReference type="GO" id="GO:0016787">
    <property type="term" value="F:hydrolase activity"/>
    <property type="evidence" value="ECO:0007669"/>
    <property type="project" value="UniProtKB-KW"/>
</dbReference>
<evidence type="ECO:0000313" key="3">
    <source>
        <dbReference type="Proteomes" id="UP001484535"/>
    </source>
</evidence>
<dbReference type="InterPro" id="IPR012338">
    <property type="entry name" value="Beta-lactam/transpept-like"/>
</dbReference>
<evidence type="ECO:0000313" key="2">
    <source>
        <dbReference type="EMBL" id="MEN7538585.1"/>
    </source>
</evidence>
<gene>
    <name evidence="2" type="ORF">ABDJ38_15500</name>
</gene>
<feature type="domain" description="Beta-lactamase-related" evidence="1">
    <location>
        <begin position="21"/>
        <end position="111"/>
    </location>
</feature>
<dbReference type="SUPFAM" id="SSF56601">
    <property type="entry name" value="beta-lactamase/transpeptidase-like"/>
    <property type="match status" value="1"/>
</dbReference>
<dbReference type="RefSeq" id="WP_346786044.1">
    <property type="nucleotide sequence ID" value="NZ_JBDLBR010000006.1"/>
</dbReference>
<dbReference type="Proteomes" id="UP001484535">
    <property type="component" value="Unassembled WGS sequence"/>
</dbReference>
<sequence>MGDSPVYQYYNAHGVMRGGQVGMVVARASGMPFEQFLAERIFAPLQMTDTMFLVSDAQLPRVVTNYTASEKGLDAIETAERSKFRDGNRTFDGGGALAGTMEDHLHFAQMLANHG</sequence>
<dbReference type="InterPro" id="IPR001466">
    <property type="entry name" value="Beta-lactam-related"/>
</dbReference>
<dbReference type="Pfam" id="PF00144">
    <property type="entry name" value="Beta-lactamase"/>
    <property type="match status" value="1"/>
</dbReference>
<dbReference type="PANTHER" id="PTHR43283">
    <property type="entry name" value="BETA-LACTAMASE-RELATED"/>
    <property type="match status" value="1"/>
</dbReference>
<proteinExistence type="predicted"/>
<organism evidence="2 3">
    <name type="scientific">Aurantiacibacter flavus</name>
    <dbReference type="NCBI Taxonomy" id="3145232"/>
    <lineage>
        <taxon>Bacteria</taxon>
        <taxon>Pseudomonadati</taxon>
        <taxon>Pseudomonadota</taxon>
        <taxon>Alphaproteobacteria</taxon>
        <taxon>Sphingomonadales</taxon>
        <taxon>Erythrobacteraceae</taxon>
        <taxon>Aurantiacibacter</taxon>
    </lineage>
</organism>
<accession>A0ABV0D113</accession>
<name>A0ABV0D113_9SPHN</name>